<keyword evidence="2" id="KW-0812">Transmembrane</keyword>
<gene>
    <name evidence="3" type="ORF">C1877_08750</name>
</gene>
<protein>
    <submittedName>
        <fullName evidence="3">Uncharacterized protein</fullName>
    </submittedName>
</protein>
<evidence type="ECO:0000256" key="2">
    <source>
        <dbReference type="SAM" id="Phobius"/>
    </source>
</evidence>
<feature type="compositionally biased region" description="Polar residues" evidence="1">
    <location>
        <begin position="48"/>
        <end position="59"/>
    </location>
</feature>
<keyword evidence="4" id="KW-1185">Reference proteome</keyword>
<sequence length="369" mass="39452">MSTDPLDRYQSMMHDTHAPAHLPDQVLEQARARLAADKVESTAAASCGTRTANATCTPQPSAPTPAREAPATPVFSVKRSRMKGFALAACTVLALGLGGTAIALGLPGLVGNDDVPAVANSFQLAAFADEGGTPANGPVTLNSQDFMLMRASTGPLYDAETDSYPGPIVASRAYNLNLTCSGENIASITYELQGEGVSFNNWQLTSEYLESNGEPEVGSAVATADQDSTFTVDYHDQDMSAIDRVHHEICLSYVLEGSDRQAWDELQASTAQPRVPRDNMTEEEIAAWNEASDKFELVLGQHDAKIISQAKIAITATFNDGTTATKTYRLVPVDDFEQAYSAYLADRFSADGAAEPNRPVLYTLEEVTG</sequence>
<name>A0A369LZJ0_9ACTN</name>
<accession>A0A369LZJ0</accession>
<proteinExistence type="predicted"/>
<keyword evidence="2" id="KW-1133">Transmembrane helix</keyword>
<evidence type="ECO:0000313" key="4">
    <source>
        <dbReference type="Proteomes" id="UP000254000"/>
    </source>
</evidence>
<dbReference type="OrthoDB" id="3174233at2"/>
<dbReference type="EMBL" id="PPTS01000005">
    <property type="protein sequence ID" value="RDB64810.1"/>
    <property type="molecule type" value="Genomic_DNA"/>
</dbReference>
<dbReference type="Proteomes" id="UP000254000">
    <property type="component" value="Unassembled WGS sequence"/>
</dbReference>
<keyword evidence="2" id="KW-0472">Membrane</keyword>
<comment type="caution">
    <text evidence="3">The sequence shown here is derived from an EMBL/GenBank/DDBJ whole genome shotgun (WGS) entry which is preliminary data.</text>
</comment>
<evidence type="ECO:0000313" key="3">
    <source>
        <dbReference type="EMBL" id="RDB64810.1"/>
    </source>
</evidence>
<dbReference type="AlphaFoldDB" id="A0A369LZJ0"/>
<dbReference type="RefSeq" id="WP_114568965.1">
    <property type="nucleotide sequence ID" value="NZ_CABMMS010000005.1"/>
</dbReference>
<evidence type="ECO:0000256" key="1">
    <source>
        <dbReference type="SAM" id="MobiDB-lite"/>
    </source>
</evidence>
<feature type="region of interest" description="Disordered" evidence="1">
    <location>
        <begin position="47"/>
        <end position="72"/>
    </location>
</feature>
<dbReference type="GeneID" id="78359776"/>
<feature type="transmembrane region" description="Helical" evidence="2">
    <location>
        <begin position="85"/>
        <end position="106"/>
    </location>
</feature>
<organism evidence="3 4">
    <name type="scientific">Gordonibacter pamelaeae</name>
    <dbReference type="NCBI Taxonomy" id="471189"/>
    <lineage>
        <taxon>Bacteria</taxon>
        <taxon>Bacillati</taxon>
        <taxon>Actinomycetota</taxon>
        <taxon>Coriobacteriia</taxon>
        <taxon>Eggerthellales</taxon>
        <taxon>Eggerthellaceae</taxon>
        <taxon>Gordonibacter</taxon>
    </lineage>
</organism>
<reference evidence="3 4" key="1">
    <citation type="journal article" date="2018" name="Elife">
        <title>Discovery and characterization of a prevalent human gut bacterial enzyme sufficient for the inactivation of a family of plant toxins.</title>
        <authorList>
            <person name="Koppel N."/>
            <person name="Bisanz J.E."/>
            <person name="Pandelia M.E."/>
            <person name="Turnbaugh P.J."/>
            <person name="Balskus E.P."/>
        </authorList>
    </citation>
    <scope>NUCLEOTIDE SEQUENCE [LARGE SCALE GENOMIC DNA]</scope>
    <source>
        <strain evidence="3 4">3C</strain>
    </source>
</reference>